<dbReference type="EMBL" id="JACSIT010000104">
    <property type="protein sequence ID" value="MBC6994820.1"/>
    <property type="molecule type" value="Genomic_DNA"/>
</dbReference>
<accession>A0A923PLV3</accession>
<reference evidence="3" key="1">
    <citation type="submission" date="2020-08" db="EMBL/GenBank/DDBJ databases">
        <title>Lewinella bacteria from marine environments.</title>
        <authorList>
            <person name="Zhong Y."/>
        </authorList>
    </citation>
    <scope>NUCLEOTIDE SEQUENCE</scope>
    <source>
        <strain evidence="3">KCTC 42187</strain>
    </source>
</reference>
<sequence>MNVRLLLPALLLGLGFSPLFAQEFRPLAGYDQLQPAAEAKAPPVVEKRVCSTFDLEGITLLAPGENLELRAGLDTTGLGDKLVFGCEGCADASGGIATFRLDTLRYGAASGAVQELDTLVLSVCNQAGDCAEPLTVIVLVQRAGRTIELGDQAVDPGGVANVVVPPADLPGGAFCRSIAGCAPTYPGRGQDFYFLNGFENNNNFRYFATRYGGTDAVCVTVCNELGLCDVYRSTFTVTRNTTDLPFFDDFSYGGFRPAEDLWQDEDVLINRNFAINPPSVGVATFDAVNSQGAPYTATGTSLASFRDFLTSTPIDLQGAANTALNFYLQPRGLGNRPERQDSFVVQFLTPAGNWNTVFSVPGMPTTEGNNSDRPFIGYTIPVGPEYQYFGFQFRFASKSTEQGAVDMWHLDYVKLDNLSNTLITQDMAFVNPPEGILEPYTALPIRQYQAAGNDLLRDSFRLAVYNLRNDITPMSSGNLVISTGSGQAITSGGLLSPELFGGATGFAPQAYDFRAMDFRGWNGFADLSAFLAGLDSAAPPFKVRTSYRMIVDTEDRSFAPGIVQNDTVSTLTCFDEFMAYDDGTAEVTLEGQEGTVILQQFDAFVPDMLVGLRIRIPRGLGGLGDQPLRLVVYTGDTVPVTRIYEEDFPILYAESFNRDTLQGYTTYLFEERLDLPVGRFFVGWEQQRANRNIGIGFDRNNQPENVQWFDFGNGWQRLTGTTRGAIMVRPLLAGFDDFQTSVSTPTPPTELVTVYPNPTSGTLHLRPRPGTHLYSLEVRLYTANGSLLRTQRGTAQLALDDLPAGLYLLQVSDGQQRSHHKIIRR</sequence>
<feature type="signal peptide" evidence="1">
    <location>
        <begin position="1"/>
        <end position="21"/>
    </location>
</feature>
<dbReference type="Pfam" id="PF18962">
    <property type="entry name" value="Por_Secre_tail"/>
    <property type="match status" value="1"/>
</dbReference>
<name>A0A923PLV3_9BACT</name>
<protein>
    <submittedName>
        <fullName evidence="3">T9SS type A sorting domain-containing protein</fullName>
    </submittedName>
</protein>
<proteinExistence type="predicted"/>
<feature type="chain" id="PRO_5037088636" evidence="1">
    <location>
        <begin position="22"/>
        <end position="825"/>
    </location>
</feature>
<evidence type="ECO:0000259" key="2">
    <source>
        <dbReference type="Pfam" id="PF18962"/>
    </source>
</evidence>
<evidence type="ECO:0000313" key="3">
    <source>
        <dbReference type="EMBL" id="MBC6994820.1"/>
    </source>
</evidence>
<dbReference type="Gene3D" id="2.60.120.260">
    <property type="entry name" value="Galactose-binding domain-like"/>
    <property type="match status" value="1"/>
</dbReference>
<keyword evidence="1" id="KW-0732">Signal</keyword>
<dbReference type="AlphaFoldDB" id="A0A923PLV3"/>
<dbReference type="Proteomes" id="UP000650081">
    <property type="component" value="Unassembled WGS sequence"/>
</dbReference>
<dbReference type="RefSeq" id="WP_187466890.1">
    <property type="nucleotide sequence ID" value="NZ_JACSIT010000104.1"/>
</dbReference>
<evidence type="ECO:0000313" key="4">
    <source>
        <dbReference type="Proteomes" id="UP000650081"/>
    </source>
</evidence>
<comment type="caution">
    <text evidence="3">The sequence shown here is derived from an EMBL/GenBank/DDBJ whole genome shotgun (WGS) entry which is preliminary data.</text>
</comment>
<feature type="domain" description="Secretion system C-terminal sorting" evidence="2">
    <location>
        <begin position="754"/>
        <end position="823"/>
    </location>
</feature>
<gene>
    <name evidence="3" type="ORF">H9S92_11635</name>
</gene>
<organism evidence="3 4">
    <name type="scientific">Neolewinella lacunae</name>
    <dbReference type="NCBI Taxonomy" id="1517758"/>
    <lineage>
        <taxon>Bacteria</taxon>
        <taxon>Pseudomonadati</taxon>
        <taxon>Bacteroidota</taxon>
        <taxon>Saprospiria</taxon>
        <taxon>Saprospirales</taxon>
        <taxon>Lewinellaceae</taxon>
        <taxon>Neolewinella</taxon>
    </lineage>
</organism>
<evidence type="ECO:0000256" key="1">
    <source>
        <dbReference type="SAM" id="SignalP"/>
    </source>
</evidence>
<dbReference type="NCBIfam" id="TIGR04183">
    <property type="entry name" value="Por_Secre_tail"/>
    <property type="match status" value="1"/>
</dbReference>
<keyword evidence="4" id="KW-1185">Reference proteome</keyword>
<dbReference type="InterPro" id="IPR026444">
    <property type="entry name" value="Secre_tail"/>
</dbReference>